<dbReference type="EMBL" id="JACOPR010000006">
    <property type="protein sequence ID" value="MBC5731221.1"/>
    <property type="molecule type" value="Genomic_DNA"/>
</dbReference>
<evidence type="ECO:0000313" key="3">
    <source>
        <dbReference type="EMBL" id="MBC5731221.1"/>
    </source>
</evidence>
<dbReference type="Gene3D" id="3.40.190.10">
    <property type="entry name" value="Periplasmic binding protein-like II"/>
    <property type="match status" value="1"/>
</dbReference>
<organism evidence="3 4">
    <name type="scientific">Pseudoflavonifractor hominis</name>
    <dbReference type="NCBI Taxonomy" id="2763059"/>
    <lineage>
        <taxon>Bacteria</taxon>
        <taxon>Bacillati</taxon>
        <taxon>Bacillota</taxon>
        <taxon>Clostridia</taxon>
        <taxon>Eubacteriales</taxon>
        <taxon>Oscillospiraceae</taxon>
        <taxon>Pseudoflavonifractor</taxon>
    </lineage>
</organism>
<reference evidence="3 4" key="1">
    <citation type="submission" date="2020-08" db="EMBL/GenBank/DDBJ databases">
        <title>Genome public.</title>
        <authorList>
            <person name="Liu C."/>
            <person name="Sun Q."/>
        </authorList>
    </citation>
    <scope>NUCLEOTIDE SEQUENCE [LARGE SCALE GENOMIC DNA]</scope>
    <source>
        <strain evidence="3 4">New-38</strain>
    </source>
</reference>
<dbReference type="Gene3D" id="3.40.190.150">
    <property type="entry name" value="Bordetella uptake gene, domain 1"/>
    <property type="match status" value="1"/>
</dbReference>
<dbReference type="PROSITE" id="PS51257">
    <property type="entry name" value="PROKAR_LIPOPROTEIN"/>
    <property type="match status" value="1"/>
</dbReference>
<dbReference type="PIRSF" id="PIRSF017082">
    <property type="entry name" value="YflP"/>
    <property type="match status" value="1"/>
</dbReference>
<dbReference type="Proteomes" id="UP000660021">
    <property type="component" value="Unassembled WGS sequence"/>
</dbReference>
<protein>
    <submittedName>
        <fullName evidence="3">Tripartite tricarboxylate transporter substrate binding protein</fullName>
    </submittedName>
</protein>
<dbReference type="PANTHER" id="PTHR42928:SF1">
    <property type="entry name" value="BLR4371 PROTEIN"/>
    <property type="match status" value="1"/>
</dbReference>
<evidence type="ECO:0000256" key="1">
    <source>
        <dbReference type="ARBA" id="ARBA00006987"/>
    </source>
</evidence>
<evidence type="ECO:0000313" key="4">
    <source>
        <dbReference type="Proteomes" id="UP000660021"/>
    </source>
</evidence>
<comment type="similarity">
    <text evidence="1">Belongs to the UPF0065 (bug) family.</text>
</comment>
<dbReference type="InterPro" id="IPR005064">
    <property type="entry name" value="BUG"/>
</dbReference>
<dbReference type="InterPro" id="IPR042100">
    <property type="entry name" value="Bug_dom1"/>
</dbReference>
<sequence>MKKKLLSLSLAAMMTVSLAACGGASDINENGEFNPTKNITWICTSSAGGGSDLFTRKLSEIMTNEKLVNDQTIVVSNETDGAGEVGRNKIATMKSGADYNLLTFNSGDLMPMVDNTKNRAENFRILAIMAVDKQLLFTSETAAEHKTDYAKAGGDLTDFGAAIEAAKNGTYVVIGGSKGDDIATYNALLEELGLTQDQMGYITYDSTGDAITAALGGNLDLVISKPAAASQYVESGDLTPTLALSTERFTGNLADAPTLSEIGDYENVEKPVWRGVAAPAAMSDEAATYWSNVLGQCAESEAWKEYLELNQLIDEYKATEEATQYVADFQADYLASKEG</sequence>
<accession>A0ABR7HUT5</accession>
<name>A0ABR7HUT5_9FIRM</name>
<keyword evidence="2" id="KW-0732">Signal</keyword>
<dbReference type="Pfam" id="PF03401">
    <property type="entry name" value="TctC"/>
    <property type="match status" value="1"/>
</dbReference>
<feature type="chain" id="PRO_5046973644" evidence="2">
    <location>
        <begin position="20"/>
        <end position="339"/>
    </location>
</feature>
<comment type="caution">
    <text evidence="3">The sequence shown here is derived from an EMBL/GenBank/DDBJ whole genome shotgun (WGS) entry which is preliminary data.</text>
</comment>
<evidence type="ECO:0000256" key="2">
    <source>
        <dbReference type="SAM" id="SignalP"/>
    </source>
</evidence>
<proteinExistence type="inferred from homology"/>
<dbReference type="PANTHER" id="PTHR42928">
    <property type="entry name" value="TRICARBOXYLATE-BINDING PROTEIN"/>
    <property type="match status" value="1"/>
</dbReference>
<gene>
    <name evidence="3" type="ORF">H8S34_10315</name>
</gene>
<feature type="signal peptide" evidence="2">
    <location>
        <begin position="1"/>
        <end position="19"/>
    </location>
</feature>
<keyword evidence="4" id="KW-1185">Reference proteome</keyword>